<dbReference type="InterPro" id="IPR000008">
    <property type="entry name" value="C2_dom"/>
</dbReference>
<dbReference type="InterPro" id="IPR036852">
    <property type="entry name" value="Peptidase_S8/S53_dom_sf"/>
</dbReference>
<dbReference type="SMART" id="SM00239">
    <property type="entry name" value="C2"/>
    <property type="match status" value="1"/>
</dbReference>
<dbReference type="Pfam" id="PF00082">
    <property type="entry name" value="Peptidase_S8"/>
    <property type="match status" value="1"/>
</dbReference>
<dbReference type="PANTHER" id="PTHR10795">
    <property type="entry name" value="PROPROTEIN CONVERTASE SUBTILISIN/KEXIN"/>
    <property type="match status" value="1"/>
</dbReference>
<dbReference type="SUPFAM" id="SSF49562">
    <property type="entry name" value="C2 domain (Calcium/lipid-binding domain, CaLB)"/>
    <property type="match status" value="1"/>
</dbReference>
<dbReference type="PROSITE" id="PS00138">
    <property type="entry name" value="SUBTILASE_SER"/>
    <property type="match status" value="1"/>
</dbReference>
<protein>
    <recommendedName>
        <fullName evidence="8">C2 domain-containing protein</fullName>
    </recommendedName>
</protein>
<dbReference type="Gene3D" id="3.40.50.200">
    <property type="entry name" value="Peptidase S8/S53 domain"/>
    <property type="match status" value="1"/>
</dbReference>
<keyword evidence="4" id="KW-0378">Hydrolase</keyword>
<comment type="caution">
    <text evidence="6">Lacks conserved residue(s) required for the propagation of feature annotation.</text>
</comment>
<organism evidence="9 10">
    <name type="scientific">Gossypium lobatum</name>
    <dbReference type="NCBI Taxonomy" id="34289"/>
    <lineage>
        <taxon>Eukaryota</taxon>
        <taxon>Viridiplantae</taxon>
        <taxon>Streptophyta</taxon>
        <taxon>Embryophyta</taxon>
        <taxon>Tracheophyta</taxon>
        <taxon>Spermatophyta</taxon>
        <taxon>Magnoliopsida</taxon>
        <taxon>eudicotyledons</taxon>
        <taxon>Gunneridae</taxon>
        <taxon>Pentapetalae</taxon>
        <taxon>rosids</taxon>
        <taxon>malvids</taxon>
        <taxon>Malvales</taxon>
        <taxon>Malvaceae</taxon>
        <taxon>Malvoideae</taxon>
        <taxon>Gossypium</taxon>
    </lineage>
</organism>
<dbReference type="InterPro" id="IPR035892">
    <property type="entry name" value="C2_domain_sf"/>
</dbReference>
<dbReference type="InterPro" id="IPR041469">
    <property type="entry name" value="Subtilisin-like_FN3"/>
</dbReference>
<dbReference type="Gene3D" id="2.60.40.2310">
    <property type="match status" value="1"/>
</dbReference>
<evidence type="ECO:0000256" key="3">
    <source>
        <dbReference type="ARBA" id="ARBA00022729"/>
    </source>
</evidence>
<dbReference type="CDD" id="cd02120">
    <property type="entry name" value="PA_subtilisin_like"/>
    <property type="match status" value="1"/>
</dbReference>
<feature type="region of interest" description="Disordered" evidence="7">
    <location>
        <begin position="647"/>
        <end position="797"/>
    </location>
</feature>
<dbReference type="InterPro" id="IPR034197">
    <property type="entry name" value="Peptidases_S8_3"/>
</dbReference>
<evidence type="ECO:0000256" key="2">
    <source>
        <dbReference type="ARBA" id="ARBA00022670"/>
    </source>
</evidence>
<feature type="non-terminal residue" evidence="9">
    <location>
        <position position="1140"/>
    </location>
</feature>
<keyword evidence="2" id="KW-0645">Protease</keyword>
<dbReference type="CDD" id="cd04852">
    <property type="entry name" value="Peptidases_S8_3"/>
    <property type="match status" value="1"/>
</dbReference>
<dbReference type="AlphaFoldDB" id="A0A7J8M5J9"/>
<feature type="compositionally biased region" description="Low complexity" evidence="7">
    <location>
        <begin position="698"/>
        <end position="722"/>
    </location>
</feature>
<evidence type="ECO:0000259" key="8">
    <source>
        <dbReference type="PROSITE" id="PS50004"/>
    </source>
</evidence>
<dbReference type="EMBL" id="JABEZX010000007">
    <property type="protein sequence ID" value="MBA0559956.1"/>
    <property type="molecule type" value="Genomic_DNA"/>
</dbReference>
<reference evidence="9 10" key="1">
    <citation type="journal article" date="2019" name="Genome Biol. Evol.">
        <title>Insights into the evolution of the New World diploid cottons (Gossypium, subgenus Houzingenia) based on genome sequencing.</title>
        <authorList>
            <person name="Grover C.E."/>
            <person name="Arick M.A. 2nd"/>
            <person name="Thrash A."/>
            <person name="Conover J.L."/>
            <person name="Sanders W.S."/>
            <person name="Peterson D.G."/>
            <person name="Frelichowski J.E."/>
            <person name="Scheffler J.A."/>
            <person name="Scheffler B.E."/>
            <person name="Wendel J.F."/>
        </authorList>
    </citation>
    <scope>NUCLEOTIDE SEQUENCE [LARGE SCALE GENOMIC DNA]</scope>
    <source>
        <strain evidence="9">157</strain>
        <tissue evidence="9">Leaf</tissue>
    </source>
</reference>
<dbReference type="InterPro" id="IPR000209">
    <property type="entry name" value="Peptidase_S8/S53_dom"/>
</dbReference>
<accession>A0A7J8M5J9</accession>
<dbReference type="Gene3D" id="3.50.30.30">
    <property type="match status" value="1"/>
</dbReference>
<evidence type="ECO:0000256" key="5">
    <source>
        <dbReference type="ARBA" id="ARBA00022825"/>
    </source>
</evidence>
<dbReference type="SUPFAM" id="SSF52743">
    <property type="entry name" value="Subtilisin-like"/>
    <property type="match status" value="1"/>
</dbReference>
<dbReference type="Proteomes" id="UP000593572">
    <property type="component" value="Unassembled WGS sequence"/>
</dbReference>
<evidence type="ECO:0000313" key="9">
    <source>
        <dbReference type="EMBL" id="MBA0559956.1"/>
    </source>
</evidence>
<dbReference type="Gene3D" id="2.60.40.150">
    <property type="entry name" value="C2 domain"/>
    <property type="match status" value="1"/>
</dbReference>
<keyword evidence="5" id="KW-0720">Serine protease</keyword>
<dbReference type="PRINTS" id="PR00723">
    <property type="entry name" value="SUBTILISIN"/>
</dbReference>
<keyword evidence="10" id="KW-1185">Reference proteome</keyword>
<dbReference type="SUPFAM" id="SSF56024">
    <property type="entry name" value="Phospholipase D/nuclease"/>
    <property type="match status" value="1"/>
</dbReference>
<evidence type="ECO:0000256" key="1">
    <source>
        <dbReference type="ARBA" id="ARBA00011073"/>
    </source>
</evidence>
<evidence type="ECO:0000256" key="4">
    <source>
        <dbReference type="ARBA" id="ARBA00022801"/>
    </source>
</evidence>
<dbReference type="CDD" id="cd04015">
    <property type="entry name" value="C2_plant_PLD"/>
    <property type="match status" value="1"/>
</dbReference>
<evidence type="ECO:0000256" key="7">
    <source>
        <dbReference type="SAM" id="MobiDB-lite"/>
    </source>
</evidence>
<evidence type="ECO:0000313" key="10">
    <source>
        <dbReference type="Proteomes" id="UP000593572"/>
    </source>
</evidence>
<comment type="caution">
    <text evidence="9">The sequence shown here is derived from an EMBL/GenBank/DDBJ whole genome shotgun (WGS) entry which is preliminary data.</text>
</comment>
<proteinExistence type="inferred from homology"/>
<gene>
    <name evidence="9" type="ORF">Golob_016889</name>
</gene>
<dbReference type="GO" id="GO:0006508">
    <property type="term" value="P:proteolysis"/>
    <property type="evidence" value="ECO:0007669"/>
    <property type="project" value="UniProtKB-KW"/>
</dbReference>
<feature type="compositionally biased region" description="Polar residues" evidence="7">
    <location>
        <begin position="666"/>
        <end position="688"/>
    </location>
</feature>
<dbReference type="InterPro" id="IPR045051">
    <property type="entry name" value="SBT"/>
</dbReference>
<dbReference type="Pfam" id="PF00168">
    <property type="entry name" value="C2"/>
    <property type="match status" value="1"/>
</dbReference>
<comment type="similarity">
    <text evidence="1 6">Belongs to the peptidase S8 family.</text>
</comment>
<name>A0A7J8M5J9_9ROSI</name>
<dbReference type="PROSITE" id="PS51892">
    <property type="entry name" value="SUBTILASE"/>
    <property type="match status" value="1"/>
</dbReference>
<evidence type="ECO:0000256" key="6">
    <source>
        <dbReference type="PROSITE-ProRule" id="PRU01240"/>
    </source>
</evidence>
<dbReference type="Pfam" id="PF17766">
    <property type="entry name" value="fn3_6"/>
    <property type="match status" value="1"/>
</dbReference>
<dbReference type="GO" id="GO:0004252">
    <property type="term" value="F:serine-type endopeptidase activity"/>
    <property type="evidence" value="ECO:0007669"/>
    <property type="project" value="InterPro"/>
</dbReference>
<keyword evidence="3" id="KW-0732">Signal</keyword>
<dbReference type="PROSITE" id="PS50004">
    <property type="entry name" value="C2"/>
    <property type="match status" value="1"/>
</dbReference>
<feature type="domain" description="C2" evidence="8">
    <location>
        <begin position="840"/>
        <end position="982"/>
    </location>
</feature>
<sequence>MSSIYSKLIGAKYFKLDGNPDPADILSPIDVDGHGTHTSSTLAGNLVHNASLFGLAKGTARGAVPSARIAIYKVCWVSSGCADMDILAAMDDAITDGVDVISISIGGATEDFVTDSISVGAFHALKKGIITVASAGNDGPSLGSLSNNSPWLLTVAATGIDRQFRSAVKLGNGQSFSGIGINLFGANEKFYPIVSGADVSMNAGSKELARFCYGNTLDPAKVKGRLVYCMLGQFDADSVVKGIGGIGTVVESEQYLDTARIFMAPATVVNMTVGETIDKYIHSARSASAVIYGSHEVKVSAPFAASFSSRGPNPGSQHLLKPDIAAPGVDILAAYTLMNSLTGLKGDTQHSKFTLMSGTSMACPHVAGVAAYVKSFHPTWTPAAIRSAIMTTAKPMSRRVNKDAEFAYGAGQLNPTKAINPGLIYDMDEMSYIQFLCHEGYSGSSIAHLVGTKSINCSSLLPGFGYDALNYPSMQLNMKNGKQQSVGVFMRRVTNVGPALVYNATIKAPKGVEITVKPKSLIFSRSLQKRSFKVVVKAKPVASTAFTVLSASLVWKSTRHTRETYDQNIPIAKPLSLPLFPHNPKMDNNPHQHPYPCHHGYPPNQDPYAAFPYQYPYNTPQYPHAPHMYPPSAHAPVAAPIDYRHAHSHSGQIPYQYSHPIPPNPSQLQHHGNFQYGSTPYPYQQTLSGHYPPPEINPQSSSTYQQPAQYPPQSSSSYQQPAQYPPPESNSDHLSSHVSFSGHNRQDSTSSLGANMRSASPAYPPLDHQLNNMHLSGSHSSAPASPPAPSVPILAAGTSTPNYASNSSNWEGPSLGRADLANRSSFSHKESFKGSQQVQGMQIVPLQKGSLRVLLLHGNLDIWVLEAKNLPNMDMFHKTLGDMFGNFSSNISKKIGGRSEGKNTSDPYVTIAVAGAVIGRTFVINNDENPVWRQHFYVPVAHHAAEVQFVVKDSDILGSEIIGVVTIPVEQIYAGEKIEGAYPVLNGNGKPCKPGAVLKLSIQYTPMEKLSFYHHGVGAGPEYVGVPGTYFPLRKEGKVTLYQDANVPDGCLPNIKLDQGMHFVQGKCWSDIFDAIRQARRLVYITGWSVWHKVRLVRDVAPASDCTLGDILRSKSQEGVRVLLLLWDDPTSRSILGYKT</sequence>
<dbReference type="InterPro" id="IPR023828">
    <property type="entry name" value="Peptidase_S8_Ser-AS"/>
</dbReference>
<dbReference type="InterPro" id="IPR015500">
    <property type="entry name" value="Peptidase_S8_subtilisin-rel"/>
</dbReference>
<feature type="compositionally biased region" description="Polar residues" evidence="7">
    <location>
        <begin position="736"/>
        <end position="753"/>
    </location>
</feature>